<feature type="transmembrane region" description="Helical" evidence="7">
    <location>
        <begin position="177"/>
        <end position="195"/>
    </location>
</feature>
<dbReference type="CDD" id="cd06173">
    <property type="entry name" value="MFS_MefA_like"/>
    <property type="match status" value="1"/>
</dbReference>
<evidence type="ECO:0000256" key="2">
    <source>
        <dbReference type="ARBA" id="ARBA00022475"/>
    </source>
</evidence>
<keyword evidence="5 7" id="KW-0472">Membrane</keyword>
<dbReference type="Gene3D" id="1.20.1250.20">
    <property type="entry name" value="MFS general substrate transporter like domains"/>
    <property type="match status" value="1"/>
</dbReference>
<dbReference type="InterPro" id="IPR036259">
    <property type="entry name" value="MFS_trans_sf"/>
</dbReference>
<dbReference type="GO" id="GO:0005886">
    <property type="term" value="C:plasma membrane"/>
    <property type="evidence" value="ECO:0007669"/>
    <property type="project" value="UniProtKB-SubCell"/>
</dbReference>
<evidence type="ECO:0000256" key="6">
    <source>
        <dbReference type="SAM" id="MobiDB-lite"/>
    </source>
</evidence>
<keyword evidence="3 7" id="KW-0812">Transmembrane</keyword>
<feature type="region of interest" description="Disordered" evidence="6">
    <location>
        <begin position="319"/>
        <end position="353"/>
    </location>
</feature>
<feature type="compositionally biased region" description="Polar residues" evidence="6">
    <location>
        <begin position="337"/>
        <end position="347"/>
    </location>
</feature>
<dbReference type="EMBL" id="QGTL01000013">
    <property type="protein sequence ID" value="PWV70430.1"/>
    <property type="molecule type" value="Genomic_DNA"/>
</dbReference>
<organism evidence="8 9">
    <name type="scientific">Nocardia neocaledoniensis</name>
    <dbReference type="NCBI Taxonomy" id="236511"/>
    <lineage>
        <taxon>Bacteria</taxon>
        <taxon>Bacillati</taxon>
        <taxon>Actinomycetota</taxon>
        <taxon>Actinomycetes</taxon>
        <taxon>Mycobacteriales</taxon>
        <taxon>Nocardiaceae</taxon>
        <taxon>Nocardia</taxon>
    </lineage>
</organism>
<dbReference type="PANTHER" id="PTHR23513:SF6">
    <property type="entry name" value="MAJOR FACILITATOR SUPERFAMILY ASSOCIATED DOMAIN-CONTAINING PROTEIN"/>
    <property type="match status" value="1"/>
</dbReference>
<evidence type="ECO:0000313" key="9">
    <source>
        <dbReference type="Proteomes" id="UP000246410"/>
    </source>
</evidence>
<evidence type="ECO:0000256" key="4">
    <source>
        <dbReference type="ARBA" id="ARBA00022989"/>
    </source>
</evidence>
<name>A0A317N5K3_9NOCA</name>
<feature type="transmembrane region" description="Helical" evidence="7">
    <location>
        <begin position="207"/>
        <end position="224"/>
    </location>
</feature>
<feature type="transmembrane region" description="Helical" evidence="7">
    <location>
        <begin position="296"/>
        <end position="315"/>
    </location>
</feature>
<feature type="transmembrane region" description="Helical" evidence="7">
    <location>
        <begin position="270"/>
        <end position="290"/>
    </location>
</feature>
<dbReference type="InterPro" id="IPR011701">
    <property type="entry name" value="MFS"/>
</dbReference>
<evidence type="ECO:0000256" key="1">
    <source>
        <dbReference type="ARBA" id="ARBA00004651"/>
    </source>
</evidence>
<dbReference type="Pfam" id="PF07690">
    <property type="entry name" value="MFS_1"/>
    <property type="match status" value="1"/>
</dbReference>
<dbReference type="AlphaFoldDB" id="A0A317N5K3"/>
<gene>
    <name evidence="8" type="ORF">DFR69_113144</name>
</gene>
<proteinExistence type="predicted"/>
<evidence type="ECO:0000313" key="8">
    <source>
        <dbReference type="EMBL" id="PWV70430.1"/>
    </source>
</evidence>
<protein>
    <submittedName>
        <fullName evidence="8">Putative MFS family arabinose efflux permease</fullName>
    </submittedName>
</protein>
<evidence type="ECO:0000256" key="7">
    <source>
        <dbReference type="SAM" id="Phobius"/>
    </source>
</evidence>
<sequence length="353" mass="36335">MIAADLIRGAALVVTGCLVALDQISVWVLAALAFFLGSARVLFDCAATALLPCLVPSERLVTVNGHLTSGQLIGRDLIGQAIGGILYTTARAAPLLTDAATFLLSAAAIHRLPTIRSAIPQLGLAASIRDGLRHLRTDRTIRQLTTASAILNLAYTGQAAILVTFAHTTLHMSPSEYGFALAVGGAGGIAVGLPIGRGAEHRNRTTLLTSVALLGLAQLSIAAAPGPILLAVACLLCSAATALWNIASTALRQTVIPIELLGRTTGITRLLSWGIAPAGALTAGAFASTWGPRTTLVVIGAISLATFTMLAARLPTFPNATQTPKSEPALPARDASTKQPASPCPSRTRSRTL</sequence>
<evidence type="ECO:0000256" key="3">
    <source>
        <dbReference type="ARBA" id="ARBA00022692"/>
    </source>
</evidence>
<reference evidence="8 9" key="1">
    <citation type="submission" date="2018-05" db="EMBL/GenBank/DDBJ databases">
        <title>Genomic Encyclopedia of Type Strains, Phase IV (KMG-IV): sequencing the most valuable type-strain genomes for metagenomic binning, comparative biology and taxonomic classification.</title>
        <authorList>
            <person name="Goeker M."/>
        </authorList>
    </citation>
    <scope>NUCLEOTIDE SEQUENCE [LARGE SCALE GENOMIC DNA]</scope>
    <source>
        <strain evidence="8 9">DSM 44717</strain>
    </source>
</reference>
<accession>A0A317N5K3</accession>
<dbReference type="Proteomes" id="UP000246410">
    <property type="component" value="Unassembled WGS sequence"/>
</dbReference>
<comment type="caution">
    <text evidence="8">The sequence shown here is derived from an EMBL/GenBank/DDBJ whole genome shotgun (WGS) entry which is preliminary data.</text>
</comment>
<dbReference type="GO" id="GO:0022857">
    <property type="term" value="F:transmembrane transporter activity"/>
    <property type="evidence" value="ECO:0007669"/>
    <property type="project" value="InterPro"/>
</dbReference>
<keyword evidence="2" id="KW-1003">Cell membrane</keyword>
<feature type="transmembrane region" description="Helical" evidence="7">
    <location>
        <begin position="6"/>
        <end position="36"/>
    </location>
</feature>
<feature type="transmembrane region" description="Helical" evidence="7">
    <location>
        <begin position="230"/>
        <end position="250"/>
    </location>
</feature>
<comment type="subcellular location">
    <subcellularLocation>
        <location evidence="1">Cell membrane</location>
        <topology evidence="1">Multi-pass membrane protein</topology>
    </subcellularLocation>
</comment>
<evidence type="ECO:0000256" key="5">
    <source>
        <dbReference type="ARBA" id="ARBA00023136"/>
    </source>
</evidence>
<keyword evidence="4 7" id="KW-1133">Transmembrane helix</keyword>
<dbReference type="SUPFAM" id="SSF103473">
    <property type="entry name" value="MFS general substrate transporter"/>
    <property type="match status" value="1"/>
</dbReference>
<feature type="transmembrane region" description="Helical" evidence="7">
    <location>
        <begin position="144"/>
        <end position="165"/>
    </location>
</feature>
<keyword evidence="9" id="KW-1185">Reference proteome</keyword>
<dbReference type="PANTHER" id="PTHR23513">
    <property type="entry name" value="INTEGRAL MEMBRANE EFFLUX PROTEIN-RELATED"/>
    <property type="match status" value="1"/>
</dbReference>